<dbReference type="EMBL" id="JACIDM010000002">
    <property type="protein sequence ID" value="MBB4083410.1"/>
    <property type="molecule type" value="Genomic_DNA"/>
</dbReference>
<evidence type="ECO:0000256" key="1">
    <source>
        <dbReference type="SAM" id="MobiDB-lite"/>
    </source>
</evidence>
<reference evidence="2 3" key="1">
    <citation type="submission" date="2020-08" db="EMBL/GenBank/DDBJ databases">
        <title>Genomic Encyclopedia of Type Strains, Phase IV (KMG-IV): sequencing the most valuable type-strain genomes for metagenomic binning, comparative biology and taxonomic classification.</title>
        <authorList>
            <person name="Goeker M."/>
        </authorList>
    </citation>
    <scope>NUCLEOTIDE SEQUENCE [LARGE SCALE GENOMIC DNA]</scope>
    <source>
        <strain evidence="2 3">DSM 23960</strain>
    </source>
</reference>
<keyword evidence="3" id="KW-1185">Reference proteome</keyword>
<gene>
    <name evidence="2" type="ORF">GGR12_002276</name>
</gene>
<name>A0A7W6JE14_9CAUL</name>
<dbReference type="Proteomes" id="UP000529946">
    <property type="component" value="Unassembled WGS sequence"/>
</dbReference>
<organism evidence="2 3">
    <name type="scientific">Brevundimonas lenta</name>
    <dbReference type="NCBI Taxonomy" id="424796"/>
    <lineage>
        <taxon>Bacteria</taxon>
        <taxon>Pseudomonadati</taxon>
        <taxon>Pseudomonadota</taxon>
        <taxon>Alphaproteobacteria</taxon>
        <taxon>Caulobacterales</taxon>
        <taxon>Caulobacteraceae</taxon>
        <taxon>Brevundimonas</taxon>
    </lineage>
</organism>
<dbReference type="RefSeq" id="WP_183204505.1">
    <property type="nucleotide sequence ID" value="NZ_BAAAER010000009.1"/>
</dbReference>
<sequence length="47" mass="5143">MSARNRALGLAMLKAHADFRLPPWPRTPEPAPSPEPESPPPQSGRRA</sequence>
<evidence type="ECO:0000313" key="2">
    <source>
        <dbReference type="EMBL" id="MBB4083410.1"/>
    </source>
</evidence>
<protein>
    <submittedName>
        <fullName evidence="2">Uncharacterized protein</fullName>
    </submittedName>
</protein>
<dbReference type="AlphaFoldDB" id="A0A7W6JE14"/>
<comment type="caution">
    <text evidence="2">The sequence shown here is derived from an EMBL/GenBank/DDBJ whole genome shotgun (WGS) entry which is preliminary data.</text>
</comment>
<accession>A0A7W6JE14</accession>
<feature type="compositionally biased region" description="Pro residues" evidence="1">
    <location>
        <begin position="22"/>
        <end position="47"/>
    </location>
</feature>
<proteinExistence type="predicted"/>
<evidence type="ECO:0000313" key="3">
    <source>
        <dbReference type="Proteomes" id="UP000529946"/>
    </source>
</evidence>
<feature type="region of interest" description="Disordered" evidence="1">
    <location>
        <begin position="16"/>
        <end position="47"/>
    </location>
</feature>